<organism evidence="1 3">
    <name type="scientific">Medicago truncatula</name>
    <name type="common">Barrel medic</name>
    <name type="synonym">Medicago tribuloides</name>
    <dbReference type="NCBI Taxonomy" id="3880"/>
    <lineage>
        <taxon>Eukaryota</taxon>
        <taxon>Viridiplantae</taxon>
        <taxon>Streptophyta</taxon>
        <taxon>Embryophyta</taxon>
        <taxon>Tracheophyta</taxon>
        <taxon>Spermatophyta</taxon>
        <taxon>Magnoliopsida</taxon>
        <taxon>eudicotyledons</taxon>
        <taxon>Gunneridae</taxon>
        <taxon>Pentapetalae</taxon>
        <taxon>rosids</taxon>
        <taxon>fabids</taxon>
        <taxon>Fabales</taxon>
        <taxon>Fabaceae</taxon>
        <taxon>Papilionoideae</taxon>
        <taxon>50 kb inversion clade</taxon>
        <taxon>NPAAA clade</taxon>
        <taxon>Hologalegina</taxon>
        <taxon>IRL clade</taxon>
        <taxon>Trifolieae</taxon>
        <taxon>Medicago</taxon>
    </lineage>
</organism>
<dbReference type="EMBL" id="CM001221">
    <property type="protein sequence ID" value="AES97746.1"/>
    <property type="molecule type" value="Genomic_DNA"/>
</dbReference>
<accession>G7K8X7</accession>
<evidence type="ECO:0000313" key="3">
    <source>
        <dbReference type="Proteomes" id="UP000002051"/>
    </source>
</evidence>
<reference evidence="1 3" key="2">
    <citation type="journal article" date="2014" name="BMC Genomics">
        <title>An improved genome release (version Mt4.0) for the model legume Medicago truncatula.</title>
        <authorList>
            <person name="Tang H."/>
            <person name="Krishnakumar V."/>
            <person name="Bidwell S."/>
            <person name="Rosen B."/>
            <person name="Chan A."/>
            <person name="Zhou S."/>
            <person name="Gentzbittel L."/>
            <person name="Childs K.L."/>
            <person name="Yandell M."/>
            <person name="Gundlach H."/>
            <person name="Mayer K.F."/>
            <person name="Schwartz D.C."/>
            <person name="Town C.D."/>
        </authorList>
    </citation>
    <scope>GENOME REANNOTATION</scope>
    <source>
        <strain evidence="2 3">cv. Jemalong A17</strain>
    </source>
</reference>
<reference evidence="2" key="3">
    <citation type="submission" date="2015-04" db="UniProtKB">
        <authorList>
            <consortium name="EnsemblPlants"/>
        </authorList>
    </citation>
    <scope>IDENTIFICATION</scope>
    <source>
        <strain evidence="2">cv. Jemalong A17</strain>
    </source>
</reference>
<reference evidence="1 3" key="1">
    <citation type="journal article" date="2011" name="Nature">
        <title>The Medicago genome provides insight into the evolution of rhizobial symbioses.</title>
        <authorList>
            <person name="Young N.D."/>
            <person name="Debelle F."/>
            <person name="Oldroyd G.E."/>
            <person name="Geurts R."/>
            <person name="Cannon S.B."/>
            <person name="Udvardi M.K."/>
            <person name="Benedito V.A."/>
            <person name="Mayer K.F."/>
            <person name="Gouzy J."/>
            <person name="Schoof H."/>
            <person name="Van de Peer Y."/>
            <person name="Proost S."/>
            <person name="Cook D.R."/>
            <person name="Meyers B.C."/>
            <person name="Spannagl M."/>
            <person name="Cheung F."/>
            <person name="De Mita S."/>
            <person name="Krishnakumar V."/>
            <person name="Gundlach H."/>
            <person name="Zhou S."/>
            <person name="Mudge J."/>
            <person name="Bharti A.K."/>
            <person name="Murray J.D."/>
            <person name="Naoumkina M.A."/>
            <person name="Rosen B."/>
            <person name="Silverstein K.A."/>
            <person name="Tang H."/>
            <person name="Rombauts S."/>
            <person name="Zhao P.X."/>
            <person name="Zhou P."/>
            <person name="Barbe V."/>
            <person name="Bardou P."/>
            <person name="Bechner M."/>
            <person name="Bellec A."/>
            <person name="Berger A."/>
            <person name="Berges H."/>
            <person name="Bidwell S."/>
            <person name="Bisseling T."/>
            <person name="Choisne N."/>
            <person name="Couloux A."/>
            <person name="Denny R."/>
            <person name="Deshpande S."/>
            <person name="Dai X."/>
            <person name="Doyle J.J."/>
            <person name="Dudez A.M."/>
            <person name="Farmer A.D."/>
            <person name="Fouteau S."/>
            <person name="Franken C."/>
            <person name="Gibelin C."/>
            <person name="Gish J."/>
            <person name="Goldstein S."/>
            <person name="Gonzalez A.J."/>
            <person name="Green P.J."/>
            <person name="Hallab A."/>
            <person name="Hartog M."/>
            <person name="Hua A."/>
            <person name="Humphray S.J."/>
            <person name="Jeong D.H."/>
            <person name="Jing Y."/>
            <person name="Jocker A."/>
            <person name="Kenton S.M."/>
            <person name="Kim D.J."/>
            <person name="Klee K."/>
            <person name="Lai H."/>
            <person name="Lang C."/>
            <person name="Lin S."/>
            <person name="Macmil S.L."/>
            <person name="Magdelenat G."/>
            <person name="Matthews L."/>
            <person name="McCorrison J."/>
            <person name="Monaghan E.L."/>
            <person name="Mun J.H."/>
            <person name="Najar F.Z."/>
            <person name="Nicholson C."/>
            <person name="Noirot C."/>
            <person name="O'Bleness M."/>
            <person name="Paule C.R."/>
            <person name="Poulain J."/>
            <person name="Prion F."/>
            <person name="Qin B."/>
            <person name="Qu C."/>
            <person name="Retzel E.F."/>
            <person name="Riddle C."/>
            <person name="Sallet E."/>
            <person name="Samain S."/>
            <person name="Samson N."/>
            <person name="Sanders I."/>
            <person name="Saurat O."/>
            <person name="Scarpelli C."/>
            <person name="Schiex T."/>
            <person name="Segurens B."/>
            <person name="Severin A.J."/>
            <person name="Sherrier D.J."/>
            <person name="Shi R."/>
            <person name="Sims S."/>
            <person name="Singer S.R."/>
            <person name="Sinharoy S."/>
            <person name="Sterck L."/>
            <person name="Viollet A."/>
            <person name="Wang B.B."/>
            <person name="Wang K."/>
            <person name="Wang M."/>
            <person name="Wang X."/>
            <person name="Warfsmann J."/>
            <person name="Weissenbach J."/>
            <person name="White D.D."/>
            <person name="White J.D."/>
            <person name="Wiley G.B."/>
            <person name="Wincker P."/>
            <person name="Xing Y."/>
            <person name="Yang L."/>
            <person name="Yao Z."/>
            <person name="Ying F."/>
            <person name="Zhai J."/>
            <person name="Zhou L."/>
            <person name="Zuber A."/>
            <person name="Denarie J."/>
            <person name="Dixon R.A."/>
            <person name="May G.D."/>
            <person name="Schwartz D.C."/>
            <person name="Rogers J."/>
            <person name="Quetier F."/>
            <person name="Town C.D."/>
            <person name="Roe B.A."/>
        </authorList>
    </citation>
    <scope>NUCLEOTIDE SEQUENCE [LARGE SCALE GENOMIC DNA]</scope>
    <source>
        <strain evidence="1">A17</strain>
        <strain evidence="2 3">cv. Jemalong A17</strain>
    </source>
</reference>
<protein>
    <submittedName>
        <fullName evidence="1 2">Uncharacterized protein</fullName>
    </submittedName>
</protein>
<sequence>MERRFVQCSNILVQGKRFQTHQKTGEVNHTKQKVVSEAPRRVTNAADNVLVCRTLRILKTPKYRGKDA</sequence>
<gene>
    <name evidence="1" type="ordered locus">MTR_5g059230</name>
</gene>
<dbReference type="HOGENOM" id="CLU_2797803_0_0_1"/>
<evidence type="ECO:0000313" key="1">
    <source>
        <dbReference type="EMBL" id="AES97746.1"/>
    </source>
</evidence>
<dbReference type="Proteomes" id="UP000002051">
    <property type="component" value="Chromosome 5"/>
</dbReference>
<evidence type="ECO:0000313" key="2">
    <source>
        <dbReference type="EnsemblPlants" id="AES97746"/>
    </source>
</evidence>
<dbReference type="PaxDb" id="3880-AES97746"/>
<dbReference type="EnsemblPlants" id="AES97746">
    <property type="protein sequence ID" value="AES97746"/>
    <property type="gene ID" value="MTR_5g059230"/>
</dbReference>
<proteinExistence type="predicted"/>
<dbReference type="AlphaFoldDB" id="G7K8X7"/>
<keyword evidence="3" id="KW-1185">Reference proteome</keyword>
<name>G7K8X7_MEDTR</name>